<gene>
    <name evidence="2" type="ORF">HYPDE_27993</name>
</gene>
<evidence type="ECO:0000256" key="1">
    <source>
        <dbReference type="SAM" id="MobiDB-lite"/>
    </source>
</evidence>
<evidence type="ECO:0000313" key="3">
    <source>
        <dbReference type="Proteomes" id="UP000005952"/>
    </source>
</evidence>
<organism evidence="2 3">
    <name type="scientific">Hyphomicrobium denitrificans 1NES1</name>
    <dbReference type="NCBI Taxonomy" id="670307"/>
    <lineage>
        <taxon>Bacteria</taxon>
        <taxon>Pseudomonadati</taxon>
        <taxon>Pseudomonadota</taxon>
        <taxon>Alphaproteobacteria</taxon>
        <taxon>Hyphomicrobiales</taxon>
        <taxon>Hyphomicrobiaceae</taxon>
        <taxon>Hyphomicrobium</taxon>
    </lineage>
</organism>
<dbReference type="EMBL" id="CP005587">
    <property type="protein sequence ID" value="AGK57278.1"/>
    <property type="molecule type" value="Genomic_DNA"/>
</dbReference>
<proteinExistence type="predicted"/>
<feature type="compositionally biased region" description="Low complexity" evidence="1">
    <location>
        <begin position="56"/>
        <end position="69"/>
    </location>
</feature>
<feature type="compositionally biased region" description="Polar residues" evidence="1">
    <location>
        <begin position="1"/>
        <end position="16"/>
    </location>
</feature>
<protein>
    <submittedName>
        <fullName evidence="2">Autotransporter-associated beta strand repeat protein</fullName>
    </submittedName>
</protein>
<dbReference type="HOGENOM" id="CLU_1693118_0_0_5"/>
<evidence type="ECO:0000313" key="2">
    <source>
        <dbReference type="EMBL" id="AGK57278.1"/>
    </source>
</evidence>
<name>N0B2R3_9HYPH</name>
<feature type="region of interest" description="Disordered" evidence="1">
    <location>
        <begin position="1"/>
        <end position="155"/>
    </location>
</feature>
<sequence>MSPSPVEQNRLDSSAPSPERLLIDPGAAAGSTASNPAENSSDPNAPGESYNAILKGSSSNNGTSTGTSGLRATPAPSALSPSMYPQPLTTPPTQNPASNYPAPLTAPHFTQPTMTPGTGIGTPSHGSGIEAHSSMPGHAFSHGPMAGGHVGGSHR</sequence>
<feature type="compositionally biased region" description="Polar residues" evidence="1">
    <location>
        <begin position="31"/>
        <end position="43"/>
    </location>
</feature>
<dbReference type="AlphaFoldDB" id="N0B2R3"/>
<feature type="compositionally biased region" description="Low complexity" evidence="1">
    <location>
        <begin position="110"/>
        <end position="123"/>
    </location>
</feature>
<feature type="compositionally biased region" description="Gly residues" evidence="1">
    <location>
        <begin position="145"/>
        <end position="155"/>
    </location>
</feature>
<accession>N0B2R3</accession>
<reference evidence="2 3" key="1">
    <citation type="journal article" date="2013" name="Genome Announc.">
        <title>Genome sequences for three denitrifying bacterial strains isolated from a uranium- and nitrate-contaminated subsurface environment.</title>
        <authorList>
            <person name="Venkatramanan R."/>
            <person name="Prakash O."/>
            <person name="Woyke T."/>
            <person name="Chain P."/>
            <person name="Goodwin L.A."/>
            <person name="Watson D."/>
            <person name="Brooks S."/>
            <person name="Kostka J.E."/>
            <person name="Green S.J."/>
        </authorList>
    </citation>
    <scope>NUCLEOTIDE SEQUENCE [LARGE SCALE GENOMIC DNA]</scope>
    <source>
        <strain evidence="2 3">1NES1</strain>
    </source>
</reference>
<dbReference type="Proteomes" id="UP000005952">
    <property type="component" value="Chromosome"/>
</dbReference>
<keyword evidence="3" id="KW-1185">Reference proteome</keyword>
<dbReference type="KEGG" id="hdt:HYPDE_27993"/>